<comment type="caution">
    <text evidence="1">The sequence shown here is derived from an EMBL/GenBank/DDBJ whole genome shotgun (WGS) entry which is preliminary data.</text>
</comment>
<reference evidence="1 2" key="1">
    <citation type="submission" date="2018-08" db="EMBL/GenBank/DDBJ databases">
        <title>Proposal of Muricauda 72 sp.nov. and Muricauda NH166 sp.nov., isolated from seawater.</title>
        <authorList>
            <person name="Cheng H."/>
            <person name="Wu Y.-H."/>
            <person name="Guo L.-L."/>
            <person name="Xu X.-W."/>
        </authorList>
    </citation>
    <scope>NUCLEOTIDE SEQUENCE [LARGE SCALE GENOMIC DNA]</scope>
    <source>
        <strain evidence="1 2">KCTC 22173</strain>
    </source>
</reference>
<accession>A0A3A1NFX6</accession>
<evidence type="ECO:0000313" key="1">
    <source>
        <dbReference type="EMBL" id="RIV35977.1"/>
    </source>
</evidence>
<dbReference type="OrthoDB" id="1410809at2"/>
<organism evidence="1 2">
    <name type="scientific">Flagellimonas lutimaris</name>
    <dbReference type="NCBI Taxonomy" id="475082"/>
    <lineage>
        <taxon>Bacteria</taxon>
        <taxon>Pseudomonadati</taxon>
        <taxon>Bacteroidota</taxon>
        <taxon>Flavobacteriia</taxon>
        <taxon>Flavobacteriales</taxon>
        <taxon>Flavobacteriaceae</taxon>
        <taxon>Flagellimonas</taxon>
    </lineage>
</organism>
<keyword evidence="2" id="KW-1185">Reference proteome</keyword>
<sequence length="488" mass="54767">METQNLLYVLTTVLLFISCENDNLTDNIIKENDPPEEEVGIDNFSITQYGITWIFEEEPQHGQFVNGDHWVLGQVKIIRITNNLHAEGFTPSEHQDGSMVNPGTGNRQGYDGTLDSYDPSLNVNLKNNGKISIDNPLTLNTNESLVSTVSWLYNSETDKEPGCPNFNAGTNTPRPVLRSAAILTCLSETPPEGSFRPPYCGNDKSTQSSRTTNNVQTQFLSNLSPANIAGIPDVSAMERKFQRVWLDHVNESFGSYLHPSENMPDYGREMAKDIGDLALLLQLDFSALPGSPSKDVLLHRFIQLGIDLTGISDNGGSWPPNGGFQMGRKFPILFAGMLLGDQHMMEVGDWTTLFQEDAQTFYVTQTEIDITNSNAWNPDSRITNPLPYSELELGLPEWGIRHATQPTRDALNWDAPYRHINGVANSGFVLAAHIMGLKEDWNHPALFDYMDRWWDLTDGAADAQQTTLFTKNMWQEYRADYPPVWKQQ</sequence>
<dbReference type="Proteomes" id="UP000266067">
    <property type="component" value="Unassembled WGS sequence"/>
</dbReference>
<proteinExistence type="predicted"/>
<evidence type="ECO:0000313" key="2">
    <source>
        <dbReference type="Proteomes" id="UP000266067"/>
    </source>
</evidence>
<name>A0A3A1NFX6_9FLAO</name>
<dbReference type="AlphaFoldDB" id="A0A3A1NFX6"/>
<dbReference type="EMBL" id="QXFH01000068">
    <property type="protein sequence ID" value="RIV35977.1"/>
    <property type="molecule type" value="Genomic_DNA"/>
</dbReference>
<gene>
    <name evidence="1" type="ORF">D2V08_03255</name>
</gene>
<dbReference type="RefSeq" id="WP_119606675.1">
    <property type="nucleotide sequence ID" value="NZ_QXFH01000068.1"/>
</dbReference>
<protein>
    <submittedName>
        <fullName evidence="1">Uncharacterized protein</fullName>
    </submittedName>
</protein>